<protein>
    <submittedName>
        <fullName evidence="1">Uncharacterized protein</fullName>
    </submittedName>
</protein>
<sequence length="40" mass="4443">KFSSLAVFFFRQNGAPSGLEKRGLDASIYHKTKKPTEGTQ</sequence>
<evidence type="ECO:0000313" key="1">
    <source>
        <dbReference type="EMBL" id="EMJ80743.1"/>
    </source>
</evidence>
<dbReference type="AlphaFoldDB" id="M6BWG8"/>
<accession>M6BWG8</accession>
<reference evidence="1 2" key="1">
    <citation type="submission" date="2013-01" db="EMBL/GenBank/DDBJ databases">
        <authorList>
            <person name="Harkins D.M."/>
            <person name="Durkin A.S."/>
            <person name="Brinkac L.M."/>
            <person name="Haft D.H."/>
            <person name="Selengut J.D."/>
            <person name="Sanka R."/>
            <person name="DePew J."/>
            <person name="Purushe J."/>
            <person name="Galloway R.L."/>
            <person name="Vinetz J.M."/>
            <person name="Sutton G.G."/>
            <person name="Nierman W.C."/>
            <person name="Fouts D.E."/>
        </authorList>
    </citation>
    <scope>NUCLEOTIDE SEQUENCE [LARGE SCALE GENOMIC DNA]</scope>
    <source>
        <strain evidence="1 2">Sponselee CDC</strain>
    </source>
</reference>
<organism evidence="1 2">
    <name type="scientific">Leptospira borgpetersenii serovar Hardjo-bovis str. Sponselee</name>
    <dbReference type="NCBI Taxonomy" id="1303729"/>
    <lineage>
        <taxon>Bacteria</taxon>
        <taxon>Pseudomonadati</taxon>
        <taxon>Spirochaetota</taxon>
        <taxon>Spirochaetia</taxon>
        <taxon>Leptospirales</taxon>
        <taxon>Leptospiraceae</taxon>
        <taxon>Leptospira</taxon>
    </lineage>
</organism>
<name>M6BWG8_LEPBO</name>
<gene>
    <name evidence="1" type="ORF">LEP1GSC016_1866</name>
</gene>
<evidence type="ECO:0000313" key="2">
    <source>
        <dbReference type="Proteomes" id="UP000011873"/>
    </source>
</evidence>
<comment type="caution">
    <text evidence="1">The sequence shown here is derived from an EMBL/GenBank/DDBJ whole genome shotgun (WGS) entry which is preliminary data.</text>
</comment>
<dbReference type="EMBL" id="ANMU01000103">
    <property type="protein sequence ID" value="EMJ80743.1"/>
    <property type="molecule type" value="Genomic_DNA"/>
</dbReference>
<feature type="non-terminal residue" evidence="1">
    <location>
        <position position="1"/>
    </location>
</feature>
<dbReference type="Proteomes" id="UP000011873">
    <property type="component" value="Unassembled WGS sequence"/>
</dbReference>
<proteinExistence type="predicted"/>